<evidence type="ECO:0008006" key="3">
    <source>
        <dbReference type="Google" id="ProtNLM"/>
    </source>
</evidence>
<dbReference type="InterPro" id="IPR036641">
    <property type="entry name" value="HPT_dom_sf"/>
</dbReference>
<proteinExistence type="predicted"/>
<dbReference type="SUPFAM" id="SSF47226">
    <property type="entry name" value="Histidine-containing phosphotransfer domain, HPT domain"/>
    <property type="match status" value="1"/>
</dbReference>
<keyword evidence="2" id="KW-1185">Reference proteome</keyword>
<accession>A0A7Y9E6R2</accession>
<dbReference type="AlphaFoldDB" id="A0A7Y9E6R2"/>
<name>A0A7Y9E6R2_9ACTN</name>
<dbReference type="Gene3D" id="1.20.120.160">
    <property type="entry name" value="HPT domain"/>
    <property type="match status" value="1"/>
</dbReference>
<reference evidence="1 2" key="1">
    <citation type="submission" date="2020-07" db="EMBL/GenBank/DDBJ databases">
        <title>Sequencing the genomes of 1000 actinobacteria strains.</title>
        <authorList>
            <person name="Klenk H.-P."/>
        </authorList>
    </citation>
    <scope>NUCLEOTIDE SEQUENCE [LARGE SCALE GENOMIC DNA]</scope>
    <source>
        <strain evidence="1 2">DSM 21350</strain>
    </source>
</reference>
<dbReference type="Proteomes" id="UP000535511">
    <property type="component" value="Unassembled WGS sequence"/>
</dbReference>
<dbReference type="GO" id="GO:0000160">
    <property type="term" value="P:phosphorelay signal transduction system"/>
    <property type="evidence" value="ECO:0007669"/>
    <property type="project" value="InterPro"/>
</dbReference>
<evidence type="ECO:0000313" key="2">
    <source>
        <dbReference type="Proteomes" id="UP000535511"/>
    </source>
</evidence>
<protein>
    <recommendedName>
        <fullName evidence="3">Hpt domain-containing protein</fullName>
    </recommendedName>
</protein>
<dbReference type="RefSeq" id="WP_179663903.1">
    <property type="nucleotide sequence ID" value="NZ_JACCBG010000001.1"/>
</dbReference>
<sequence>MTAVVTFDEAALRRISDEVDDRHFVWLFARRYRQLLIGRVSRITAALQRQDEDAALDAVLSLKVTSATVGAGELAALAAGLEDDVRRSDLAAARLRAGRLWPAAQRADRALETYLAG</sequence>
<gene>
    <name evidence="1" type="ORF">BJZ21_002327</name>
</gene>
<evidence type="ECO:0000313" key="1">
    <source>
        <dbReference type="EMBL" id="NYD42244.1"/>
    </source>
</evidence>
<comment type="caution">
    <text evidence="1">The sequence shown here is derived from an EMBL/GenBank/DDBJ whole genome shotgun (WGS) entry which is preliminary data.</text>
</comment>
<organism evidence="1 2">
    <name type="scientific">Nocardioides panaciterrulae</name>
    <dbReference type="NCBI Taxonomy" id="661492"/>
    <lineage>
        <taxon>Bacteria</taxon>
        <taxon>Bacillati</taxon>
        <taxon>Actinomycetota</taxon>
        <taxon>Actinomycetes</taxon>
        <taxon>Propionibacteriales</taxon>
        <taxon>Nocardioidaceae</taxon>
        <taxon>Nocardioides</taxon>
    </lineage>
</organism>
<dbReference type="EMBL" id="JACCBG010000001">
    <property type="protein sequence ID" value="NYD42244.1"/>
    <property type="molecule type" value="Genomic_DNA"/>
</dbReference>